<keyword evidence="6" id="KW-0735">Signal-anchor</keyword>
<evidence type="ECO:0000256" key="4">
    <source>
        <dbReference type="ARBA" id="ARBA00022676"/>
    </source>
</evidence>
<dbReference type="Pfam" id="PF01501">
    <property type="entry name" value="Glyco_transf_8"/>
    <property type="match status" value="1"/>
</dbReference>
<evidence type="ECO:0000256" key="5">
    <source>
        <dbReference type="ARBA" id="ARBA00022679"/>
    </source>
</evidence>
<dbReference type="Gene3D" id="3.90.550.10">
    <property type="entry name" value="Spore Coat Polysaccharide Biosynthesis Protein SpsA, Chain A"/>
    <property type="match status" value="1"/>
</dbReference>
<evidence type="ECO:0000256" key="6">
    <source>
        <dbReference type="ARBA" id="ARBA00022968"/>
    </source>
</evidence>
<dbReference type="AlphaFoldDB" id="A0A6A6MMH7"/>
<accession>A0A6A6MMH7</accession>
<dbReference type="SUPFAM" id="SSF53448">
    <property type="entry name" value="Nucleotide-diphospho-sugar transferases"/>
    <property type="match status" value="1"/>
</dbReference>
<evidence type="ECO:0000256" key="3">
    <source>
        <dbReference type="ARBA" id="ARBA00006351"/>
    </source>
</evidence>
<evidence type="ECO:0000256" key="9">
    <source>
        <dbReference type="SAM" id="SignalP"/>
    </source>
</evidence>
<keyword evidence="5" id="KW-0808">Transferase</keyword>
<evidence type="ECO:0000256" key="8">
    <source>
        <dbReference type="SAM" id="MobiDB-lite"/>
    </source>
</evidence>
<protein>
    <recommendedName>
        <fullName evidence="7">Hexosyltransferase</fullName>
        <ecNumber evidence="7">2.4.1.-</ecNumber>
    </recommendedName>
</protein>
<comment type="pathway">
    <text evidence="2">Glycan metabolism; pectin biosynthesis.</text>
</comment>
<dbReference type="InterPro" id="IPR029044">
    <property type="entry name" value="Nucleotide-diphossugar_trans"/>
</dbReference>
<dbReference type="GO" id="GO:0016757">
    <property type="term" value="F:glycosyltransferase activity"/>
    <property type="evidence" value="ECO:0007669"/>
    <property type="project" value="UniProtKB-KW"/>
</dbReference>
<dbReference type="PANTHER" id="PTHR13778">
    <property type="entry name" value="GLYCOSYLTRANSFERASE 8 DOMAIN-CONTAINING PROTEIN"/>
    <property type="match status" value="1"/>
</dbReference>
<comment type="caution">
    <text evidence="10">The sequence shown here is derived from an EMBL/GenBank/DDBJ whole genome shotgun (WGS) entry which is preliminary data.</text>
</comment>
<keyword evidence="11" id="KW-1185">Reference proteome</keyword>
<keyword evidence="4" id="KW-0328">Glycosyltransferase</keyword>
<feature type="compositionally biased region" description="Polar residues" evidence="8">
    <location>
        <begin position="348"/>
        <end position="358"/>
    </location>
</feature>
<feature type="region of interest" description="Disordered" evidence="8">
    <location>
        <begin position="428"/>
        <end position="569"/>
    </location>
</feature>
<feature type="compositionally biased region" description="Basic and acidic residues" evidence="8">
    <location>
        <begin position="456"/>
        <end position="486"/>
    </location>
</feature>
<dbReference type="Proteomes" id="UP000467840">
    <property type="component" value="Chromosome 15"/>
</dbReference>
<feature type="compositionally biased region" description="Basic and acidic residues" evidence="8">
    <location>
        <begin position="434"/>
        <end position="443"/>
    </location>
</feature>
<evidence type="ECO:0000256" key="1">
    <source>
        <dbReference type="ARBA" id="ARBA00004606"/>
    </source>
</evidence>
<comment type="similarity">
    <text evidence="3 7">Belongs to the glycosyltransferase 8 family.</text>
</comment>
<dbReference type="EMBL" id="JAAGAX010000005">
    <property type="protein sequence ID" value="KAF2314910.1"/>
    <property type="molecule type" value="Genomic_DNA"/>
</dbReference>
<feature type="compositionally biased region" description="Basic and acidic residues" evidence="8">
    <location>
        <begin position="499"/>
        <end position="513"/>
    </location>
</feature>
<comment type="subcellular location">
    <subcellularLocation>
        <location evidence="1">Membrane</location>
        <topology evidence="1">Single-pass type II membrane protein</topology>
    </subcellularLocation>
</comment>
<proteinExistence type="inferred from homology"/>
<evidence type="ECO:0000313" key="10">
    <source>
        <dbReference type="EMBL" id="KAF2314910.1"/>
    </source>
</evidence>
<evidence type="ECO:0000313" key="11">
    <source>
        <dbReference type="Proteomes" id="UP000467840"/>
    </source>
</evidence>
<feature type="compositionally biased region" description="Polar residues" evidence="8">
    <location>
        <begin position="489"/>
        <end position="498"/>
    </location>
</feature>
<dbReference type="InterPro" id="IPR050748">
    <property type="entry name" value="Glycosyltrans_8_dom-fam"/>
</dbReference>
<reference evidence="10 11" key="1">
    <citation type="journal article" date="2020" name="Mol. Plant">
        <title>The Chromosome-Based Rubber Tree Genome Provides New Insights into Spurge Genome Evolution and Rubber Biosynthesis.</title>
        <authorList>
            <person name="Liu J."/>
            <person name="Shi C."/>
            <person name="Shi C.C."/>
            <person name="Li W."/>
            <person name="Zhang Q.J."/>
            <person name="Zhang Y."/>
            <person name="Li K."/>
            <person name="Lu H.F."/>
            <person name="Shi C."/>
            <person name="Zhu S.T."/>
            <person name="Xiao Z.Y."/>
            <person name="Nan H."/>
            <person name="Yue Y."/>
            <person name="Zhu X.G."/>
            <person name="Wu Y."/>
            <person name="Hong X.N."/>
            <person name="Fan G.Y."/>
            <person name="Tong Y."/>
            <person name="Zhang D."/>
            <person name="Mao C.L."/>
            <person name="Liu Y.L."/>
            <person name="Hao S.J."/>
            <person name="Liu W.Q."/>
            <person name="Lv M.Q."/>
            <person name="Zhang H.B."/>
            <person name="Liu Y."/>
            <person name="Hu-Tang G.R."/>
            <person name="Wang J.P."/>
            <person name="Wang J.H."/>
            <person name="Sun Y.H."/>
            <person name="Ni S.B."/>
            <person name="Chen W.B."/>
            <person name="Zhang X.C."/>
            <person name="Jiao Y.N."/>
            <person name="Eichler E.E."/>
            <person name="Li G.H."/>
            <person name="Liu X."/>
            <person name="Gao L.Z."/>
        </authorList>
    </citation>
    <scope>NUCLEOTIDE SEQUENCE [LARGE SCALE GENOMIC DNA]</scope>
    <source>
        <strain evidence="11">cv. GT1</strain>
        <tissue evidence="10">Leaf</tissue>
    </source>
</reference>
<dbReference type="GO" id="GO:0016020">
    <property type="term" value="C:membrane"/>
    <property type="evidence" value="ECO:0007669"/>
    <property type="project" value="UniProtKB-SubCell"/>
</dbReference>
<dbReference type="GO" id="GO:0005794">
    <property type="term" value="C:Golgi apparatus"/>
    <property type="evidence" value="ECO:0007669"/>
    <property type="project" value="TreeGrafter"/>
</dbReference>
<keyword evidence="9" id="KW-0732">Signal</keyword>
<dbReference type="PANTHER" id="PTHR13778:SF5">
    <property type="entry name" value="HEXOSYLTRANSFERASE"/>
    <property type="match status" value="1"/>
</dbReference>
<feature type="region of interest" description="Disordered" evidence="8">
    <location>
        <begin position="335"/>
        <end position="358"/>
    </location>
</feature>
<organism evidence="10 11">
    <name type="scientific">Hevea brasiliensis</name>
    <name type="common">Para rubber tree</name>
    <name type="synonym">Siphonia brasiliensis</name>
    <dbReference type="NCBI Taxonomy" id="3981"/>
    <lineage>
        <taxon>Eukaryota</taxon>
        <taxon>Viridiplantae</taxon>
        <taxon>Streptophyta</taxon>
        <taxon>Embryophyta</taxon>
        <taxon>Tracheophyta</taxon>
        <taxon>Spermatophyta</taxon>
        <taxon>Magnoliopsida</taxon>
        <taxon>eudicotyledons</taxon>
        <taxon>Gunneridae</taxon>
        <taxon>Pentapetalae</taxon>
        <taxon>rosids</taxon>
        <taxon>fabids</taxon>
        <taxon>Malpighiales</taxon>
        <taxon>Euphorbiaceae</taxon>
        <taxon>Crotonoideae</taxon>
        <taxon>Micrandreae</taxon>
        <taxon>Hevea</taxon>
    </lineage>
</organism>
<keyword evidence="6" id="KW-0812">Transmembrane</keyword>
<feature type="chain" id="PRO_5025481479" description="Hexosyltransferase" evidence="9">
    <location>
        <begin position="25"/>
        <end position="582"/>
    </location>
</feature>
<dbReference type="EC" id="2.4.1.-" evidence="7"/>
<evidence type="ECO:0000256" key="7">
    <source>
        <dbReference type="RuleBase" id="RU362027"/>
    </source>
</evidence>
<name>A0A6A6MMH7_HEVBR</name>
<feature type="signal peptide" evidence="9">
    <location>
        <begin position="1"/>
        <end position="24"/>
    </location>
</feature>
<sequence length="582" mass="65070">MASCTTPFLFLGLLSLIPIFLSSTSSIVAATSSSSSGGVRLGPIRKPSSNVPAFREAPAFRNGDSCGAERIHVTMTLDANYLRGTMAAVLSILQHSACPENIEFHFLWGRFEPEVFSNIMSTFPYLQFRIYRFDSNRVRAKISKSIRQALDQPLNYARIYLADILPSNLKRIIYLDSDLVVVDDIARLWEVDLKGKVLGAPEYCHANFTKYFTELFWSNPVWAKTFQGKRPCYFNTGVMVVDIEMWRQGVYTQKVDSGAGWSFGGLIKTLSTKSESVIEIYRRDLKEFGSGLKKEIEVAHGSLETVGHAIDEVGSSVLKNTVQIISQGKEAILAADHESDSSDNNNEKSITSQQSLNSKPYSRFDAQVRAIQGDASTYCEETQDLEDYKKWKLGYYFKLYKLKQAEDVRANLVKRAISTEEDDLSWEFDDDEENVKKEDERNSASKANFKQNGHLGSKDSAKITEDEEKDMHDKQSEQIVKGDEINKASIGQTEQTMNVKEEISVVESKEEKILSGGDNVAGDKLDLEKKSKEETLSISDEKAGSEGKGDNGESSKDSDVSVISSHLSMPERKILGGMRLRI</sequence>
<gene>
    <name evidence="10" type="ORF">GH714_037151</name>
</gene>
<dbReference type="InterPro" id="IPR002495">
    <property type="entry name" value="Glyco_trans_8"/>
</dbReference>
<evidence type="ECO:0000256" key="2">
    <source>
        <dbReference type="ARBA" id="ARBA00004877"/>
    </source>
</evidence>
<feature type="compositionally biased region" description="Basic and acidic residues" evidence="8">
    <location>
        <begin position="521"/>
        <end position="559"/>
    </location>
</feature>